<dbReference type="GO" id="GO:0003676">
    <property type="term" value="F:nucleic acid binding"/>
    <property type="evidence" value="ECO:0007669"/>
    <property type="project" value="InterPro"/>
</dbReference>
<dbReference type="InterPro" id="IPR041588">
    <property type="entry name" value="Integrase_H2C2"/>
</dbReference>
<dbReference type="Pfam" id="PF00665">
    <property type="entry name" value="rve"/>
    <property type="match status" value="1"/>
</dbReference>
<dbReference type="SUPFAM" id="SSF53098">
    <property type="entry name" value="Ribonuclease H-like"/>
    <property type="match status" value="1"/>
</dbReference>
<proteinExistence type="predicted"/>
<dbReference type="PANTHER" id="PTHR37984">
    <property type="entry name" value="PROTEIN CBG26694"/>
    <property type="match status" value="1"/>
</dbReference>
<dbReference type="Pfam" id="PF17921">
    <property type="entry name" value="Integrase_H2C2"/>
    <property type="match status" value="1"/>
</dbReference>
<dbReference type="GO" id="GO:0004519">
    <property type="term" value="F:endonuclease activity"/>
    <property type="evidence" value="ECO:0007669"/>
    <property type="project" value="UniProtKB-KW"/>
</dbReference>
<dbReference type="Gene3D" id="1.10.340.70">
    <property type="match status" value="1"/>
</dbReference>
<keyword evidence="6 9" id="KW-0695">RNA-directed DNA polymerase</keyword>
<dbReference type="FunFam" id="3.30.70.270:FF:000026">
    <property type="entry name" value="Transposon Ty3-G Gag-Pol polyprotein"/>
    <property type="match status" value="1"/>
</dbReference>
<dbReference type="InterPro" id="IPR012337">
    <property type="entry name" value="RNaseH-like_sf"/>
</dbReference>
<dbReference type="Pfam" id="PF17919">
    <property type="entry name" value="RT_RNaseH_2"/>
    <property type="match status" value="1"/>
</dbReference>
<keyword evidence="4" id="KW-0540">Nuclease</keyword>
<dbReference type="GO" id="GO:0015074">
    <property type="term" value="P:DNA integration"/>
    <property type="evidence" value="ECO:0007669"/>
    <property type="project" value="InterPro"/>
</dbReference>
<accession>A0A5E4N2Y7</accession>
<dbReference type="Proteomes" id="UP000325440">
    <property type="component" value="Unassembled WGS sequence"/>
</dbReference>
<dbReference type="AlphaFoldDB" id="A0A5E4N2Y7"/>
<dbReference type="InterPro" id="IPR036397">
    <property type="entry name" value="RNaseH_sf"/>
</dbReference>
<dbReference type="GO" id="GO:0003964">
    <property type="term" value="F:RNA-directed DNA polymerase activity"/>
    <property type="evidence" value="ECO:0007669"/>
    <property type="project" value="UniProtKB-KW"/>
</dbReference>
<dbReference type="SUPFAM" id="SSF50630">
    <property type="entry name" value="Acid proteases"/>
    <property type="match status" value="1"/>
</dbReference>
<keyword evidence="3" id="KW-0548">Nucleotidyltransferase</keyword>
<evidence type="ECO:0000256" key="6">
    <source>
        <dbReference type="ARBA" id="ARBA00022918"/>
    </source>
</evidence>
<dbReference type="InterPro" id="IPR001584">
    <property type="entry name" value="Integrase_cat-core"/>
</dbReference>
<reference evidence="9 10" key="1">
    <citation type="submission" date="2019-08" db="EMBL/GenBank/DDBJ databases">
        <authorList>
            <person name="Alioto T."/>
            <person name="Alioto T."/>
            <person name="Gomez Garrido J."/>
        </authorList>
    </citation>
    <scope>NUCLEOTIDE SEQUENCE [LARGE SCALE GENOMIC DNA]</scope>
</reference>
<dbReference type="EC" id="2.7.7.49" evidence="1"/>
<dbReference type="PROSITE" id="PS50994">
    <property type="entry name" value="INTEGRASE"/>
    <property type="match status" value="1"/>
</dbReference>
<dbReference type="InterPro" id="IPR021109">
    <property type="entry name" value="Peptidase_aspartic_dom_sf"/>
</dbReference>
<sequence>MNQINRIEPINVKLEIEGKPVEMELDTGASVSIISEYEYNRSFRDIKLETNGLKLQYYTKEMVDTLGHIRVNIKRREWLKNMDILSNLCSNKCKQIKPLFNINQNNKGSEVIKRFSEVFSEKLGLYKGEEIELALVEGGKPKFFQPRPLPLVLKPKVEAELERLEKEGIISKVKYSLWGTPIVPVIKPSGDIRIGGDYKVTVNQYLKFEREIVPRIEELLIPNIRVYFDEILIFGDSEEEHFETLTEVIDLIKSLGLTVRKEKCLFFENQIKFLGYIINREGSKQDPEKIKAINLMTYPKDKTQLQAFLGSINYYRQYIPQISTIQAPLSNLLKKDVQFNFNRNCQLALNQIKREIISDRILKHFDPNQVTILTCDASVYGLGVVLSQLDDENKEHPVVFASRTLNSAEKNYSQVDKEALAIIFGVLNASLVQKETNNDPLLSKVKYYISYGWPEKVNKELEVFRHKQELLSLEQNTILWGHRIVISKSIQNKILEELHYNHLGVVKMKLIVRGHLWWLGIDKDIENIASKYDDCNKVRPMPGKTRIHTWEWSQNPWQRLHADFLGPFKGQLFLIIEDAYSKWLEVFKVPVNGAQYSIDIFRNLFARYGLPEYLVTDNGPPFTSVHFQQFLRDNRIGHRTSSPYYPQSNGQVESGVKIIKTFLKKIKLCDSNKRLDQFVFDYRIATHTTTKESLAKLLLSRNLCSRFDILKPNIRLSVSDNQEKQLEGKTLLREFKINEIVLVREYATNMWIREKIKQRVGSVLYLIELGNGTVHKSMTYIDQLIKLKDMNKAKYLDKTED</sequence>
<dbReference type="FunFam" id="3.10.20.370:FF:000001">
    <property type="entry name" value="Retrovirus-related Pol polyprotein from transposon 17.6-like protein"/>
    <property type="match status" value="1"/>
</dbReference>
<evidence type="ECO:0000256" key="2">
    <source>
        <dbReference type="ARBA" id="ARBA00022679"/>
    </source>
</evidence>
<dbReference type="InterPro" id="IPR043128">
    <property type="entry name" value="Rev_trsase/Diguanyl_cyclase"/>
</dbReference>
<dbReference type="GO" id="GO:0042575">
    <property type="term" value="C:DNA polymerase complex"/>
    <property type="evidence" value="ECO:0007669"/>
    <property type="project" value="UniProtKB-ARBA"/>
</dbReference>
<dbReference type="InterPro" id="IPR050951">
    <property type="entry name" value="Retrovirus_Pol_polyprotein"/>
</dbReference>
<name>A0A5E4N2Y7_9HEMI</name>
<evidence type="ECO:0000256" key="1">
    <source>
        <dbReference type="ARBA" id="ARBA00012493"/>
    </source>
</evidence>
<dbReference type="Gene3D" id="3.10.10.10">
    <property type="entry name" value="HIV Type 1 Reverse Transcriptase, subunit A, domain 1"/>
    <property type="match status" value="1"/>
</dbReference>
<keyword evidence="7" id="KW-0511">Multifunctional enzyme</keyword>
<feature type="domain" description="Integrase catalytic" evidence="8">
    <location>
        <begin position="552"/>
        <end position="723"/>
    </location>
</feature>
<evidence type="ECO:0000259" key="8">
    <source>
        <dbReference type="PROSITE" id="PS50994"/>
    </source>
</evidence>
<dbReference type="Gene3D" id="3.30.70.270">
    <property type="match status" value="3"/>
</dbReference>
<evidence type="ECO:0000313" key="10">
    <source>
        <dbReference type="Proteomes" id="UP000325440"/>
    </source>
</evidence>
<keyword evidence="5" id="KW-0255">Endonuclease</keyword>
<dbReference type="FunFam" id="3.30.420.10:FF:000063">
    <property type="entry name" value="Retrovirus-related Pol polyprotein from transposon 297-like Protein"/>
    <property type="match status" value="1"/>
</dbReference>
<dbReference type="InterPro" id="IPR041577">
    <property type="entry name" value="RT_RNaseH_2"/>
</dbReference>
<evidence type="ECO:0000256" key="3">
    <source>
        <dbReference type="ARBA" id="ARBA00022695"/>
    </source>
</evidence>
<protein>
    <recommendedName>
        <fullName evidence="1">RNA-directed DNA polymerase</fullName>
        <ecNumber evidence="1">2.7.7.49</ecNumber>
    </recommendedName>
</protein>
<organism evidence="9 10">
    <name type="scientific">Cinara cedri</name>
    <dbReference type="NCBI Taxonomy" id="506608"/>
    <lineage>
        <taxon>Eukaryota</taxon>
        <taxon>Metazoa</taxon>
        <taxon>Ecdysozoa</taxon>
        <taxon>Arthropoda</taxon>
        <taxon>Hexapoda</taxon>
        <taxon>Insecta</taxon>
        <taxon>Pterygota</taxon>
        <taxon>Neoptera</taxon>
        <taxon>Paraneoptera</taxon>
        <taxon>Hemiptera</taxon>
        <taxon>Sternorrhyncha</taxon>
        <taxon>Aphidomorpha</taxon>
        <taxon>Aphidoidea</taxon>
        <taxon>Aphididae</taxon>
        <taxon>Lachninae</taxon>
        <taxon>Cinara</taxon>
    </lineage>
</organism>
<keyword evidence="2" id="KW-0808">Transferase</keyword>
<evidence type="ECO:0000256" key="7">
    <source>
        <dbReference type="ARBA" id="ARBA00023268"/>
    </source>
</evidence>
<dbReference type="Gene3D" id="2.40.70.10">
    <property type="entry name" value="Acid Proteases"/>
    <property type="match status" value="1"/>
</dbReference>
<evidence type="ECO:0000313" key="9">
    <source>
        <dbReference type="EMBL" id="VVC36912.1"/>
    </source>
</evidence>
<gene>
    <name evidence="9" type="ORF">CINCED_3A002160</name>
</gene>
<keyword evidence="10" id="KW-1185">Reference proteome</keyword>
<dbReference type="Pfam" id="PF00078">
    <property type="entry name" value="RVT_1"/>
    <property type="match status" value="1"/>
</dbReference>
<dbReference type="SUPFAM" id="SSF56672">
    <property type="entry name" value="DNA/RNA polymerases"/>
    <property type="match status" value="1"/>
</dbReference>
<dbReference type="InterPro" id="IPR000477">
    <property type="entry name" value="RT_dom"/>
</dbReference>
<dbReference type="PANTHER" id="PTHR37984:SF5">
    <property type="entry name" value="PROTEIN NYNRIN-LIKE"/>
    <property type="match status" value="1"/>
</dbReference>
<dbReference type="InterPro" id="IPR043502">
    <property type="entry name" value="DNA/RNA_pol_sf"/>
</dbReference>
<keyword evidence="5" id="KW-0378">Hydrolase</keyword>
<dbReference type="OrthoDB" id="6625515at2759"/>
<dbReference type="Gene3D" id="3.30.420.10">
    <property type="entry name" value="Ribonuclease H-like superfamily/Ribonuclease H"/>
    <property type="match status" value="1"/>
</dbReference>
<evidence type="ECO:0000256" key="5">
    <source>
        <dbReference type="ARBA" id="ARBA00022759"/>
    </source>
</evidence>
<evidence type="ECO:0000256" key="4">
    <source>
        <dbReference type="ARBA" id="ARBA00022722"/>
    </source>
</evidence>
<dbReference type="EMBL" id="CABPRJ010001439">
    <property type="protein sequence ID" value="VVC36912.1"/>
    <property type="molecule type" value="Genomic_DNA"/>
</dbReference>